<evidence type="ECO:0000256" key="1">
    <source>
        <dbReference type="SAM" id="Coils"/>
    </source>
</evidence>
<name>A0A151Z8R9_TIELA</name>
<organism evidence="2 3">
    <name type="scientific">Tieghemostelium lacteum</name>
    <name type="common">Slime mold</name>
    <name type="synonym">Dictyostelium lacteum</name>
    <dbReference type="NCBI Taxonomy" id="361077"/>
    <lineage>
        <taxon>Eukaryota</taxon>
        <taxon>Amoebozoa</taxon>
        <taxon>Evosea</taxon>
        <taxon>Eumycetozoa</taxon>
        <taxon>Dictyostelia</taxon>
        <taxon>Dictyosteliales</taxon>
        <taxon>Raperosteliaceae</taxon>
        <taxon>Tieghemostelium</taxon>
    </lineage>
</organism>
<feature type="coiled-coil region" evidence="1">
    <location>
        <begin position="230"/>
        <end position="285"/>
    </location>
</feature>
<protein>
    <submittedName>
        <fullName evidence="2">Uncharacterized protein</fullName>
    </submittedName>
</protein>
<sequence>MKNRDTLYKECCSKDLSVFSERVNLKIKDIWDSHDMIVLPDLDSGSDQICRVLKQLSEDIGSLIYKFNELSIIDLEEPQEILPQQQVKKEEEEIECIVRSERRLDEVKVELWSYDDRLEVYQPIGTEDGLVKLKTQIQSMVNSVHQYNHNFIFLDLVYKYIFDRETMLNELIGLLGRYSSMDTAMVPLLRDIVVMVCQDKLFGICNDLSIVFRACKGENSPLSEKFYREMESYQKKLRNKAETLKKLSDLETNDGELFRLKLSIQSRLEVAYDELESLYAKYEKSTDNIIKRMAFLTRMKAIGIDELMVSYNQLFAKCRYVKFSDFTMAFENLLPDYIRGQTTREDFQLFFADLDDFVNNLHWGVFDGLSDEETLSMLQEKLSKCQEISIKICLALQVNKFISEQVAIVEKLDALFGSEFYGDEAQRGYKKLKRAFKRIQDLPKKGEVDPSKLQSLVNCGLVSYSRKFMDARDWLISYMESITTSSSDEAEVEDDDDMMVCD</sequence>
<gene>
    <name evidence="2" type="ORF">DLAC_08947</name>
</gene>
<proteinExistence type="predicted"/>
<accession>A0A151Z8R9</accession>
<keyword evidence="1" id="KW-0175">Coiled coil</keyword>
<dbReference type="AlphaFoldDB" id="A0A151Z8R9"/>
<keyword evidence="3" id="KW-1185">Reference proteome</keyword>
<dbReference type="InParanoid" id="A0A151Z8R9"/>
<dbReference type="Proteomes" id="UP000076078">
    <property type="component" value="Unassembled WGS sequence"/>
</dbReference>
<evidence type="ECO:0000313" key="2">
    <source>
        <dbReference type="EMBL" id="KYQ90336.1"/>
    </source>
</evidence>
<dbReference type="EMBL" id="LODT01000037">
    <property type="protein sequence ID" value="KYQ90336.1"/>
    <property type="molecule type" value="Genomic_DNA"/>
</dbReference>
<evidence type="ECO:0000313" key="3">
    <source>
        <dbReference type="Proteomes" id="UP000076078"/>
    </source>
</evidence>
<reference evidence="2 3" key="1">
    <citation type="submission" date="2015-12" db="EMBL/GenBank/DDBJ databases">
        <title>Dictyostelia acquired genes for synthesis and detection of signals that induce cell-type specialization by lateral gene transfer from prokaryotes.</title>
        <authorList>
            <person name="Gloeckner G."/>
            <person name="Schaap P."/>
        </authorList>
    </citation>
    <scope>NUCLEOTIDE SEQUENCE [LARGE SCALE GENOMIC DNA]</scope>
    <source>
        <strain evidence="2 3">TK</strain>
    </source>
</reference>
<comment type="caution">
    <text evidence="2">The sequence shown here is derived from an EMBL/GenBank/DDBJ whole genome shotgun (WGS) entry which is preliminary data.</text>
</comment>